<gene>
    <name evidence="1" type="ORF">BDE40_2182</name>
</gene>
<dbReference type="Proteomes" id="UP000294563">
    <property type="component" value="Unassembled WGS sequence"/>
</dbReference>
<dbReference type="AlphaFoldDB" id="A0A4R7LLY3"/>
<dbReference type="EMBL" id="SOBH01000002">
    <property type="protein sequence ID" value="TDT75451.1"/>
    <property type="molecule type" value="Genomic_DNA"/>
</dbReference>
<organism evidence="1 2">
    <name type="scientific">Litoreibacter halocynthiae</name>
    <dbReference type="NCBI Taxonomy" id="1242689"/>
    <lineage>
        <taxon>Bacteria</taxon>
        <taxon>Pseudomonadati</taxon>
        <taxon>Pseudomonadota</taxon>
        <taxon>Alphaproteobacteria</taxon>
        <taxon>Rhodobacterales</taxon>
        <taxon>Roseobacteraceae</taxon>
        <taxon>Litoreibacter</taxon>
    </lineage>
</organism>
<keyword evidence="2" id="KW-1185">Reference proteome</keyword>
<proteinExistence type="predicted"/>
<accession>A0A4R7LLY3</accession>
<comment type="caution">
    <text evidence="1">The sequence shown here is derived from an EMBL/GenBank/DDBJ whole genome shotgun (WGS) entry which is preliminary data.</text>
</comment>
<reference evidence="1 2" key="1">
    <citation type="submission" date="2019-03" db="EMBL/GenBank/DDBJ databases">
        <title>Genomic Encyclopedia of Archaeal and Bacterial Type Strains, Phase II (KMG-II): from individual species to whole genera.</title>
        <authorList>
            <person name="Goeker M."/>
        </authorList>
    </citation>
    <scope>NUCLEOTIDE SEQUENCE [LARGE SCALE GENOMIC DNA]</scope>
    <source>
        <strain evidence="1 2">DSM 29467</strain>
    </source>
</reference>
<evidence type="ECO:0000313" key="2">
    <source>
        <dbReference type="Proteomes" id="UP000294563"/>
    </source>
</evidence>
<protein>
    <submittedName>
        <fullName evidence="1">Uncharacterized protein</fullName>
    </submittedName>
</protein>
<evidence type="ECO:0000313" key="1">
    <source>
        <dbReference type="EMBL" id="TDT75451.1"/>
    </source>
</evidence>
<name>A0A4R7LLY3_9RHOB</name>
<dbReference type="RefSeq" id="WP_134014525.1">
    <property type="nucleotide sequence ID" value="NZ_SOBH01000002.1"/>
</dbReference>
<sequence length="148" mass="16739">MPENPKTHSIASSITALIASTDDEVLRDISRYDNHGGGGVTYEEALELHFKGLKDLIGRHNCRADWSKHYWYPMEAVELRAFVPDNGDNKSFAVATLFLLLDDIEDGGRDHMEARSSQRFLKSYQALPSEYSKLIMDGLKYLNNKSSI</sequence>